<keyword evidence="2" id="KW-1185">Reference proteome</keyword>
<gene>
    <name evidence="1" type="ORF">E2C01_101848</name>
</gene>
<organism evidence="1 2">
    <name type="scientific">Portunus trituberculatus</name>
    <name type="common">Swimming crab</name>
    <name type="synonym">Neptunus trituberculatus</name>
    <dbReference type="NCBI Taxonomy" id="210409"/>
    <lineage>
        <taxon>Eukaryota</taxon>
        <taxon>Metazoa</taxon>
        <taxon>Ecdysozoa</taxon>
        <taxon>Arthropoda</taxon>
        <taxon>Crustacea</taxon>
        <taxon>Multicrustacea</taxon>
        <taxon>Malacostraca</taxon>
        <taxon>Eumalacostraca</taxon>
        <taxon>Eucarida</taxon>
        <taxon>Decapoda</taxon>
        <taxon>Pleocyemata</taxon>
        <taxon>Brachyura</taxon>
        <taxon>Eubrachyura</taxon>
        <taxon>Portunoidea</taxon>
        <taxon>Portunidae</taxon>
        <taxon>Portuninae</taxon>
        <taxon>Portunus</taxon>
    </lineage>
</organism>
<dbReference type="EMBL" id="VSRR010149275">
    <property type="protein sequence ID" value="MPD06067.1"/>
    <property type="molecule type" value="Genomic_DNA"/>
</dbReference>
<sequence>MKTPLKTHQNLNIVKKKKVVKMETKGADKIRNTCSKQTKALSRSSCSGSSIQRRYCITRHKSSLALRRKKNAPLN</sequence>
<name>A0A5B7KH20_PORTR</name>
<evidence type="ECO:0000313" key="2">
    <source>
        <dbReference type="Proteomes" id="UP000324222"/>
    </source>
</evidence>
<dbReference type="Proteomes" id="UP000324222">
    <property type="component" value="Unassembled WGS sequence"/>
</dbReference>
<accession>A0A5B7KH20</accession>
<reference evidence="1 2" key="1">
    <citation type="submission" date="2019-05" db="EMBL/GenBank/DDBJ databases">
        <title>Another draft genome of Portunus trituberculatus and its Hox gene families provides insights of decapod evolution.</title>
        <authorList>
            <person name="Jeong J.-H."/>
            <person name="Song I."/>
            <person name="Kim S."/>
            <person name="Choi T."/>
            <person name="Kim D."/>
            <person name="Ryu S."/>
            <person name="Kim W."/>
        </authorList>
    </citation>
    <scope>NUCLEOTIDE SEQUENCE [LARGE SCALE GENOMIC DNA]</scope>
    <source>
        <tissue evidence="1">Muscle</tissue>
    </source>
</reference>
<comment type="caution">
    <text evidence="1">The sequence shown here is derived from an EMBL/GenBank/DDBJ whole genome shotgun (WGS) entry which is preliminary data.</text>
</comment>
<protein>
    <submittedName>
        <fullName evidence="1">Uncharacterized protein</fullName>
    </submittedName>
</protein>
<evidence type="ECO:0000313" key="1">
    <source>
        <dbReference type="EMBL" id="MPD06067.1"/>
    </source>
</evidence>
<dbReference type="AlphaFoldDB" id="A0A5B7KH20"/>
<proteinExistence type="predicted"/>